<sequence>MVYFWRKRQRRRRYWRPRRYKRGYGRRSWRKFRGRRRFYRRRRGIWVGKSYPRRSKIITVRGWEPLGNICVSDTAQGEAKPYDSLDSDKPGNAVWHGTWGHHWFTIKNLIKRAYAGWNRWSSDWTTYDYIKFCGGNMWPMQNRNIDYLFGADPFALTTDTFTGTNSSVEKKTEEAWIHPGVLFTNSGNHWIRNSGDCCRRRFYRIRVKPPSAWNTYYRFDQAQNFICSHWWWTWFDPNQCFWDPSKEGSPCTQLPWWHNSRDWQNRKDYNTNNKWGPFLPSTPYESRFKLGTEGSLWFQYKLYFKVSGDSIFSTMPRDPVEQGYIPDPGSKGKRIQPRSKYPHAKRRMQSTDDILPGDLDSDGILTDEALARITAAPIKRRKVGFDKVYIKYI</sequence>
<evidence type="ECO:0000256" key="5">
    <source>
        <dbReference type="ARBA" id="ARBA00022844"/>
    </source>
</evidence>
<keyword evidence="5 6" id="KW-0946">Virion</keyword>
<keyword evidence="3 6" id="KW-1140">T=1 icosahedral capsid protein</keyword>
<reference evidence="8 9" key="1">
    <citation type="journal article" date="2018" name="Virus Res.">
        <title>Identification and whole genome characterization of novel anelloviruses in masked palm civets (Paguma larvata): Segregation into four distinct clades.</title>
        <authorList>
            <person name="Nishizawa T."/>
            <person name="Sugimoto Y."/>
            <person name="Takeda T."/>
            <person name="Kodera Y."/>
            <person name="Hatano Y."/>
            <person name="Takahashi M."/>
            <person name="Okamoto H."/>
        </authorList>
    </citation>
    <scope>NUCLEOTIDE SEQUENCE [LARGE SCALE GENOMIC DNA]</scope>
    <source>
        <strain evidence="8">Pl-TTV3</strain>
    </source>
</reference>
<dbReference type="InterPro" id="IPR004219">
    <property type="entry name" value="TTvirus_Unk"/>
</dbReference>
<evidence type="ECO:0000256" key="3">
    <source>
        <dbReference type="ARBA" id="ARBA00022431"/>
    </source>
</evidence>
<dbReference type="GO" id="GO:0039615">
    <property type="term" value="C:T=1 icosahedral viral capsid"/>
    <property type="evidence" value="ECO:0007669"/>
    <property type="project" value="UniProtKB-UniRule"/>
</dbReference>
<dbReference type="KEGG" id="vg:80535267"/>
<comment type="function">
    <text evidence="6">Self-assembles to form an icosahedral capsid.</text>
</comment>
<dbReference type="GeneID" id="80535267"/>
<feature type="compositionally biased region" description="Basic residues" evidence="7">
    <location>
        <begin position="331"/>
        <end position="348"/>
    </location>
</feature>
<accession>A0A348BSR5</accession>
<dbReference type="EMBL" id="LC387548">
    <property type="protein sequence ID" value="BBE36952.1"/>
    <property type="molecule type" value="Genomic_DNA"/>
</dbReference>
<organism evidence="8 9">
    <name type="scientific">Paguma larvata torque teno virus</name>
    <dbReference type="NCBI Taxonomy" id="2219036"/>
    <lineage>
        <taxon>Viruses</taxon>
        <taxon>Monodnaviria</taxon>
        <taxon>Shotokuvirae</taxon>
        <taxon>Commensaviricota</taxon>
        <taxon>Cardeaviricetes</taxon>
        <taxon>Sanitavirales</taxon>
        <taxon>Anelloviridae</taxon>
        <taxon>Etatorquevirus</taxon>
        <taxon>Etatorquevirus viver3</taxon>
    </lineage>
</organism>
<evidence type="ECO:0000313" key="9">
    <source>
        <dbReference type="Proteomes" id="UP000678005"/>
    </source>
</evidence>
<evidence type="ECO:0000313" key="8">
    <source>
        <dbReference type="EMBL" id="BBE36952.1"/>
    </source>
</evidence>
<dbReference type="Proteomes" id="UP000678005">
    <property type="component" value="Segment"/>
</dbReference>
<name>A0A348BSR5_9VIRU</name>
<dbReference type="RefSeq" id="YP_010797479.1">
    <property type="nucleotide sequence ID" value="NC_076178.1"/>
</dbReference>
<keyword evidence="9" id="KW-1185">Reference proteome</keyword>
<evidence type="ECO:0000256" key="7">
    <source>
        <dbReference type="SAM" id="MobiDB-lite"/>
    </source>
</evidence>
<evidence type="ECO:0000256" key="2">
    <source>
        <dbReference type="ARBA" id="ARBA00006131"/>
    </source>
</evidence>
<comment type="similarity">
    <text evidence="2 6">Belongs to the anelloviridae capsid protein family.</text>
</comment>
<comment type="subcellular location">
    <subcellularLocation>
        <location evidence="1 6">Virion</location>
    </subcellularLocation>
</comment>
<evidence type="ECO:0000256" key="6">
    <source>
        <dbReference type="RuleBase" id="RU361230"/>
    </source>
</evidence>
<evidence type="ECO:0000256" key="1">
    <source>
        <dbReference type="ARBA" id="ARBA00004328"/>
    </source>
</evidence>
<proteinExistence type="inferred from homology"/>
<feature type="region of interest" description="Disordered" evidence="7">
    <location>
        <begin position="322"/>
        <end position="353"/>
    </location>
</feature>
<evidence type="ECO:0000256" key="4">
    <source>
        <dbReference type="ARBA" id="ARBA00022561"/>
    </source>
</evidence>
<protein>
    <recommendedName>
        <fullName evidence="6">Capsid protein</fullName>
    </recommendedName>
</protein>
<dbReference type="Pfam" id="PF02956">
    <property type="entry name" value="TT_ORF1"/>
    <property type="match status" value="1"/>
</dbReference>
<keyword evidence="4 6" id="KW-0167">Capsid protein</keyword>